<evidence type="ECO:0000256" key="1">
    <source>
        <dbReference type="ARBA" id="ARBA00008885"/>
    </source>
</evidence>
<evidence type="ECO:0000256" key="5">
    <source>
        <dbReference type="ARBA" id="ARBA00022695"/>
    </source>
</evidence>
<keyword evidence="5 12" id="KW-0548">Nucleotidyltransferase</keyword>
<evidence type="ECO:0000256" key="9">
    <source>
        <dbReference type="ARBA" id="ARBA00031812"/>
    </source>
</evidence>
<evidence type="ECO:0000256" key="6">
    <source>
        <dbReference type="ARBA" id="ARBA00022741"/>
    </source>
</evidence>
<reference evidence="13" key="1">
    <citation type="journal article" date="2019" name="Int. J. Syst. Evol. Microbiol.">
        <title>The Global Catalogue of Microorganisms (GCM) 10K type strain sequencing project: providing services to taxonomists for standard genome sequencing and annotation.</title>
        <authorList>
            <consortium name="The Broad Institute Genomics Platform"/>
            <consortium name="The Broad Institute Genome Sequencing Center for Infectious Disease"/>
            <person name="Wu L."/>
            <person name="Ma J."/>
        </authorList>
    </citation>
    <scope>NUCLEOTIDE SEQUENCE [LARGE SCALE GENOMIC DNA]</scope>
    <source>
        <strain evidence="13">JCM 16961</strain>
    </source>
</reference>
<dbReference type="GO" id="GO:0016779">
    <property type="term" value="F:nucleotidyltransferase activity"/>
    <property type="evidence" value="ECO:0007669"/>
    <property type="project" value="UniProtKB-KW"/>
</dbReference>
<dbReference type="Proteomes" id="UP001501536">
    <property type="component" value="Unassembled WGS sequence"/>
</dbReference>
<evidence type="ECO:0000256" key="10">
    <source>
        <dbReference type="SAM" id="MobiDB-lite"/>
    </source>
</evidence>
<dbReference type="PANTHER" id="PTHR43196">
    <property type="entry name" value="SULFATE ADENYLYLTRANSFERASE SUBUNIT 2"/>
    <property type="match status" value="1"/>
</dbReference>
<accession>A0ABP7E049</accession>
<evidence type="ECO:0000256" key="8">
    <source>
        <dbReference type="ARBA" id="ARBA00030256"/>
    </source>
</evidence>
<dbReference type="RefSeq" id="WP_344885211.1">
    <property type="nucleotide sequence ID" value="NZ_BAABCJ010000006.1"/>
</dbReference>
<dbReference type="NCBIfam" id="NF003587">
    <property type="entry name" value="PRK05253.1"/>
    <property type="match status" value="1"/>
</dbReference>
<name>A0ABP7E049_9MICC</name>
<proteinExistence type="inferred from homology"/>
<dbReference type="SUPFAM" id="SSF52402">
    <property type="entry name" value="Adenine nucleotide alpha hydrolases-like"/>
    <property type="match status" value="1"/>
</dbReference>
<keyword evidence="13" id="KW-1185">Reference proteome</keyword>
<dbReference type="PANTHER" id="PTHR43196:SF1">
    <property type="entry name" value="SULFATE ADENYLYLTRANSFERASE SUBUNIT 2"/>
    <property type="match status" value="1"/>
</dbReference>
<evidence type="ECO:0000256" key="3">
    <source>
        <dbReference type="ARBA" id="ARBA00022004"/>
    </source>
</evidence>
<evidence type="ECO:0000259" key="11">
    <source>
        <dbReference type="Pfam" id="PF01507"/>
    </source>
</evidence>
<feature type="compositionally biased region" description="Low complexity" evidence="10">
    <location>
        <begin position="1"/>
        <end position="25"/>
    </location>
</feature>
<evidence type="ECO:0000256" key="7">
    <source>
        <dbReference type="ARBA" id="ARBA00022840"/>
    </source>
</evidence>
<protein>
    <recommendedName>
        <fullName evidence="3">Sulfate adenylyltransferase subunit 2</fullName>
        <ecNumber evidence="2">2.7.7.4</ecNumber>
    </recommendedName>
    <alternativeName>
        <fullName evidence="8">ATP-sulfurylase small subunit</fullName>
    </alternativeName>
    <alternativeName>
        <fullName evidence="9">Sulfate adenylate transferase</fullName>
    </alternativeName>
</protein>
<dbReference type="EMBL" id="BAABCJ010000006">
    <property type="protein sequence ID" value="GAA3710366.1"/>
    <property type="molecule type" value="Genomic_DNA"/>
</dbReference>
<evidence type="ECO:0000256" key="2">
    <source>
        <dbReference type="ARBA" id="ARBA00012391"/>
    </source>
</evidence>
<comment type="similarity">
    <text evidence="1">Belongs to the PAPS reductase family. CysD subfamily.</text>
</comment>
<dbReference type="InterPro" id="IPR002500">
    <property type="entry name" value="PAPS_reduct_dom"/>
</dbReference>
<keyword evidence="7" id="KW-0067">ATP-binding</keyword>
<feature type="region of interest" description="Disordered" evidence="10">
    <location>
        <begin position="1"/>
        <end position="34"/>
    </location>
</feature>
<evidence type="ECO:0000313" key="12">
    <source>
        <dbReference type="EMBL" id="GAA3710366.1"/>
    </source>
</evidence>
<dbReference type="InterPro" id="IPR050128">
    <property type="entry name" value="Sulfate_adenylyltrnsfr_sub2"/>
</dbReference>
<organism evidence="12 13">
    <name type="scientific">Zhihengliuella alba</name>
    <dbReference type="NCBI Taxonomy" id="547018"/>
    <lineage>
        <taxon>Bacteria</taxon>
        <taxon>Bacillati</taxon>
        <taxon>Actinomycetota</taxon>
        <taxon>Actinomycetes</taxon>
        <taxon>Micrococcales</taxon>
        <taxon>Micrococcaceae</taxon>
        <taxon>Zhihengliuella</taxon>
    </lineage>
</organism>
<dbReference type="Gene3D" id="3.40.50.620">
    <property type="entry name" value="HUPs"/>
    <property type="match status" value="1"/>
</dbReference>
<comment type="caution">
    <text evidence="12">The sequence shown here is derived from an EMBL/GenBank/DDBJ whole genome shotgun (WGS) entry which is preliminary data.</text>
</comment>
<dbReference type="InterPro" id="IPR014729">
    <property type="entry name" value="Rossmann-like_a/b/a_fold"/>
</dbReference>
<dbReference type="InterPro" id="IPR011784">
    <property type="entry name" value="SO4_adenylTrfase_ssu"/>
</dbReference>
<sequence length="337" mass="36970">MTVTTSGPRAASPTGSPSAAPSAGDRPSDDDALAAERSAAHRAANLDALESESIHIIREVLAEFERPGLLFSGGKDSVVVLHLLAKAVSPARVPIPVVHVDTGHNFPEVLAFRDATVQRYGIDLVVGSVQDYIDDGRLVEPANGTRNRLQTRVLLDTIEEHRFDALFGGARRDEDKARAKERILSLRDEFGGWDPRNQRPEVWSLYNGRHAPGGHVRAFPISNWTEADIWSYIDREGIALPPIYFAHERPTFERDGMVYAVTDVSRPREDEPVTERTVRYRTVGDASCTGAVLSAAGTVAEVLDELALSTLTERGATRADDRISSAAMEDRKKEGYF</sequence>
<dbReference type="Pfam" id="PF01507">
    <property type="entry name" value="PAPS_reduct"/>
    <property type="match status" value="1"/>
</dbReference>
<dbReference type="NCBIfam" id="TIGR02039">
    <property type="entry name" value="CysD"/>
    <property type="match status" value="1"/>
</dbReference>
<evidence type="ECO:0000256" key="4">
    <source>
        <dbReference type="ARBA" id="ARBA00022679"/>
    </source>
</evidence>
<evidence type="ECO:0000313" key="13">
    <source>
        <dbReference type="Proteomes" id="UP001501536"/>
    </source>
</evidence>
<keyword evidence="6" id="KW-0547">Nucleotide-binding</keyword>
<dbReference type="PIRSF" id="PIRSF002936">
    <property type="entry name" value="CysDAde_trans"/>
    <property type="match status" value="1"/>
</dbReference>
<keyword evidence="4" id="KW-0808">Transferase</keyword>
<feature type="domain" description="Phosphoadenosine phosphosulphate reductase" evidence="11">
    <location>
        <begin position="69"/>
        <end position="290"/>
    </location>
</feature>
<gene>
    <name evidence="12" type="primary">cysD</name>
    <name evidence="12" type="ORF">GCM10022377_24960</name>
</gene>
<dbReference type="EC" id="2.7.7.4" evidence="2"/>